<gene>
    <name evidence="3" type="ORF">HAP95_08920</name>
</gene>
<comment type="caution">
    <text evidence="3">The sequence shown here is derived from an EMBL/GenBank/DDBJ whole genome shotgun (WGS) entry which is preliminary data.</text>
</comment>
<dbReference type="InterPro" id="IPR000182">
    <property type="entry name" value="GNAT_dom"/>
</dbReference>
<sequence length="182" mass="20186">MTIRELTSADTVAYQALILNGLSEHVESFRTAAQDAGEPMVPFASSRPDAFTLGAWLADGQLVGVVSFERETRAKFRHKGLLYRMYVRADASGMGIGRRLIQETIKRAREIEGLEQINLTVVASNSRAKNLYSSEGFKSFAMEERGLKMGETYYDEEQMALRLFKECAQQGAPGDAPKAARP</sequence>
<evidence type="ECO:0000259" key="2">
    <source>
        <dbReference type="PROSITE" id="PS51186"/>
    </source>
</evidence>
<dbReference type="SUPFAM" id="SSF55729">
    <property type="entry name" value="Acyl-CoA N-acyltransferases (Nat)"/>
    <property type="match status" value="1"/>
</dbReference>
<dbReference type="InterPro" id="IPR016181">
    <property type="entry name" value="Acyl_CoA_acyltransferase"/>
</dbReference>
<dbReference type="Pfam" id="PF00583">
    <property type="entry name" value="Acetyltransf_1"/>
    <property type="match status" value="1"/>
</dbReference>
<dbReference type="Gene3D" id="3.40.630.30">
    <property type="match status" value="1"/>
</dbReference>
<protein>
    <submittedName>
        <fullName evidence="3">GNAT family N-acetyltransferase</fullName>
    </submittedName>
</protein>
<dbReference type="CDD" id="cd04301">
    <property type="entry name" value="NAT_SF"/>
    <property type="match status" value="1"/>
</dbReference>
<dbReference type="InterPro" id="IPR050769">
    <property type="entry name" value="NAT_camello-type"/>
</dbReference>
<dbReference type="PANTHER" id="PTHR13947">
    <property type="entry name" value="GNAT FAMILY N-ACETYLTRANSFERASE"/>
    <property type="match status" value="1"/>
</dbReference>
<evidence type="ECO:0000313" key="3">
    <source>
        <dbReference type="EMBL" id="MBU2760269.1"/>
    </source>
</evidence>
<keyword evidence="1" id="KW-0808">Transferase</keyword>
<evidence type="ECO:0000256" key="1">
    <source>
        <dbReference type="ARBA" id="ARBA00022679"/>
    </source>
</evidence>
<name>A0ABS5ZYL9_9PROT</name>
<feature type="domain" description="N-acetyltransferase" evidence="2">
    <location>
        <begin position="1"/>
        <end position="168"/>
    </location>
</feature>
<organism evidence="3 4">
    <name type="scientific">Acidithiobacillus sulfurivorans</name>
    <dbReference type="NCBI Taxonomy" id="1958756"/>
    <lineage>
        <taxon>Bacteria</taxon>
        <taxon>Pseudomonadati</taxon>
        <taxon>Pseudomonadota</taxon>
        <taxon>Acidithiobacillia</taxon>
        <taxon>Acidithiobacillales</taxon>
        <taxon>Acidithiobacillaceae</taxon>
        <taxon>Acidithiobacillus</taxon>
    </lineage>
</organism>
<dbReference type="RefSeq" id="WP_215883898.1">
    <property type="nucleotide sequence ID" value="NZ_JAAOMP010000096.1"/>
</dbReference>
<dbReference type="Proteomes" id="UP000755654">
    <property type="component" value="Unassembled WGS sequence"/>
</dbReference>
<accession>A0ABS5ZYL9</accession>
<dbReference type="EMBL" id="JAAOMP010000096">
    <property type="protein sequence ID" value="MBU2760269.1"/>
    <property type="molecule type" value="Genomic_DNA"/>
</dbReference>
<reference evidence="3 4" key="1">
    <citation type="journal article" date="2021" name="ISME J.">
        <title>Genomic evolution of the class Acidithiobacillia: deep-branching Proteobacteria living in extreme acidic conditions.</title>
        <authorList>
            <person name="Moya-Beltran A."/>
            <person name="Beard S."/>
            <person name="Rojas-Villalobos C."/>
            <person name="Issotta F."/>
            <person name="Gallardo Y."/>
            <person name="Ulloa R."/>
            <person name="Giaveno A."/>
            <person name="Degli Esposti M."/>
            <person name="Johnson D.B."/>
            <person name="Quatrini R."/>
        </authorList>
    </citation>
    <scope>NUCLEOTIDE SEQUENCE [LARGE SCALE GENOMIC DNA]</scope>
    <source>
        <strain evidence="3 4">RW2</strain>
    </source>
</reference>
<evidence type="ECO:0000313" key="4">
    <source>
        <dbReference type="Proteomes" id="UP000755654"/>
    </source>
</evidence>
<dbReference type="PROSITE" id="PS51186">
    <property type="entry name" value="GNAT"/>
    <property type="match status" value="1"/>
</dbReference>
<keyword evidence="4" id="KW-1185">Reference proteome</keyword>
<proteinExistence type="predicted"/>
<dbReference type="PANTHER" id="PTHR13947:SF37">
    <property type="entry name" value="LD18367P"/>
    <property type="match status" value="1"/>
</dbReference>